<evidence type="ECO:0000313" key="3">
    <source>
        <dbReference type="EMBL" id="KKU17068.1"/>
    </source>
</evidence>
<keyword evidence="2" id="KW-0812">Transmembrane</keyword>
<comment type="caution">
    <text evidence="3">The sequence shown here is derived from an EMBL/GenBank/DDBJ whole genome shotgun (WGS) entry which is preliminary data.</text>
</comment>
<protein>
    <submittedName>
        <fullName evidence="3">Uncharacterized protein</fullName>
    </submittedName>
</protein>
<evidence type="ECO:0000256" key="1">
    <source>
        <dbReference type="SAM" id="MobiDB-lite"/>
    </source>
</evidence>
<dbReference type="AlphaFoldDB" id="A0A0G1QH44"/>
<proteinExistence type="predicted"/>
<feature type="transmembrane region" description="Helical" evidence="2">
    <location>
        <begin position="31"/>
        <end position="48"/>
    </location>
</feature>
<dbReference type="Proteomes" id="UP000034922">
    <property type="component" value="Unassembled WGS sequence"/>
</dbReference>
<sequence length="199" mass="21441">MEEENKENKEEKVEEKEEKKAEKPAKGQNKLVIVLVLVAVVLAGLYFVGRTLSRKIGEGIAGRFLSGLSGKNVKVDNQGDKVTITGEDGKVAFEAGGDLPESFPKDFPVYSGAKLVNSFSASGEEGDGVSVIWETGDSFDKVIAFYKTKLTESGWKVESTFEQKDSFTSSFKKGEVGGFIGVTIGDGNKVTISVTIEVK</sequence>
<dbReference type="EMBL" id="LCLM01000017">
    <property type="protein sequence ID" value="KKU17068.1"/>
    <property type="molecule type" value="Genomic_DNA"/>
</dbReference>
<gene>
    <name evidence="3" type="ORF">UX25_C0017G0005</name>
</gene>
<keyword evidence="2" id="KW-1133">Transmembrane helix</keyword>
<reference evidence="3 4" key="1">
    <citation type="journal article" date="2015" name="Nature">
        <title>rRNA introns, odd ribosomes, and small enigmatic genomes across a large radiation of phyla.</title>
        <authorList>
            <person name="Brown C.T."/>
            <person name="Hug L.A."/>
            <person name="Thomas B.C."/>
            <person name="Sharon I."/>
            <person name="Castelle C.J."/>
            <person name="Singh A."/>
            <person name="Wilkins M.J."/>
            <person name="Williams K.H."/>
            <person name="Banfield J.F."/>
        </authorList>
    </citation>
    <scope>NUCLEOTIDE SEQUENCE [LARGE SCALE GENOMIC DNA]</scope>
</reference>
<dbReference type="STRING" id="1618589.UX25_C0017G0005"/>
<keyword evidence="2" id="KW-0472">Membrane</keyword>
<evidence type="ECO:0000256" key="2">
    <source>
        <dbReference type="SAM" id="Phobius"/>
    </source>
</evidence>
<feature type="region of interest" description="Disordered" evidence="1">
    <location>
        <begin position="1"/>
        <end position="22"/>
    </location>
</feature>
<name>A0A0G1QH44_9BACT</name>
<organism evidence="3 4">
    <name type="scientific">Candidatus Woesebacteria bacterium GW2011_GWC2_45_9</name>
    <dbReference type="NCBI Taxonomy" id="1618589"/>
    <lineage>
        <taxon>Bacteria</taxon>
        <taxon>Candidatus Woeseibacteriota</taxon>
    </lineage>
</organism>
<evidence type="ECO:0000313" key="4">
    <source>
        <dbReference type="Proteomes" id="UP000034922"/>
    </source>
</evidence>
<accession>A0A0G1QH44</accession>